<gene>
    <name evidence="2" type="ORF">GCM10023217_12690</name>
</gene>
<dbReference type="Gene3D" id="3.20.80.10">
    <property type="entry name" value="Regulatory factor, effector binding domain"/>
    <property type="match status" value="1"/>
</dbReference>
<comment type="caution">
    <text evidence="2">The sequence shown here is derived from an EMBL/GenBank/DDBJ whole genome shotgun (WGS) entry which is preliminary data.</text>
</comment>
<evidence type="ECO:0000313" key="2">
    <source>
        <dbReference type="EMBL" id="GAA4745103.1"/>
    </source>
</evidence>
<dbReference type="Proteomes" id="UP001500822">
    <property type="component" value="Unassembled WGS sequence"/>
</dbReference>
<name>A0ABP8Z305_9ACTN</name>
<dbReference type="EMBL" id="BAABIE010000004">
    <property type="protein sequence ID" value="GAA4745103.1"/>
    <property type="molecule type" value="Genomic_DNA"/>
</dbReference>
<proteinExistence type="predicted"/>
<accession>A0ABP8Z305</accession>
<sequence>MKGMNVPLILRDEPFTEPTPVELPETLTVAEFAESVTLADLPSIFDAGYTKLAAAAPIGPGYALYSGPPLGTFDLEIGFPVAVVPDGFDAGTFPVGRALAFSHLGGYESLGASWGRLMEHFGASELGEVKFIAEVYTTDPSVTPAADLRTDLFVIY</sequence>
<keyword evidence="3" id="KW-1185">Reference proteome</keyword>
<evidence type="ECO:0000313" key="3">
    <source>
        <dbReference type="Proteomes" id="UP001500822"/>
    </source>
</evidence>
<organism evidence="2 3">
    <name type="scientific">Gordonia alkaliphila</name>
    <dbReference type="NCBI Taxonomy" id="1053547"/>
    <lineage>
        <taxon>Bacteria</taxon>
        <taxon>Bacillati</taxon>
        <taxon>Actinomycetota</taxon>
        <taxon>Actinomycetes</taxon>
        <taxon>Mycobacteriales</taxon>
        <taxon>Gordoniaceae</taxon>
        <taxon>Gordonia</taxon>
    </lineage>
</organism>
<dbReference type="SMART" id="SM00871">
    <property type="entry name" value="AraC_E_bind"/>
    <property type="match status" value="1"/>
</dbReference>
<dbReference type="InterPro" id="IPR029442">
    <property type="entry name" value="GyrI-like"/>
</dbReference>
<evidence type="ECO:0000259" key="1">
    <source>
        <dbReference type="SMART" id="SM00871"/>
    </source>
</evidence>
<feature type="domain" description="AraC effector-binding" evidence="1">
    <location>
        <begin position="16"/>
        <end position="156"/>
    </location>
</feature>
<dbReference type="InterPro" id="IPR010499">
    <property type="entry name" value="AraC_E-bd"/>
</dbReference>
<protein>
    <submittedName>
        <fullName evidence="2">Transcriptional regulator</fullName>
    </submittedName>
</protein>
<reference evidence="3" key="1">
    <citation type="journal article" date="2019" name="Int. J. Syst. Evol. Microbiol.">
        <title>The Global Catalogue of Microorganisms (GCM) 10K type strain sequencing project: providing services to taxonomists for standard genome sequencing and annotation.</title>
        <authorList>
            <consortium name="The Broad Institute Genomics Platform"/>
            <consortium name="The Broad Institute Genome Sequencing Center for Infectious Disease"/>
            <person name="Wu L."/>
            <person name="Ma J."/>
        </authorList>
    </citation>
    <scope>NUCLEOTIDE SEQUENCE [LARGE SCALE GENOMIC DNA]</scope>
    <source>
        <strain evidence="3">JCM 18077</strain>
    </source>
</reference>
<dbReference type="InterPro" id="IPR011256">
    <property type="entry name" value="Reg_factor_effector_dom_sf"/>
</dbReference>
<dbReference type="Pfam" id="PF06445">
    <property type="entry name" value="GyrI-like"/>
    <property type="match status" value="1"/>
</dbReference>
<dbReference type="SUPFAM" id="SSF55136">
    <property type="entry name" value="Probable bacterial effector-binding domain"/>
    <property type="match status" value="1"/>
</dbReference>